<keyword evidence="2" id="KW-1185">Reference proteome</keyword>
<dbReference type="AlphaFoldDB" id="A0A9X5B598"/>
<evidence type="ECO:0000313" key="2">
    <source>
        <dbReference type="Proteomes" id="UP000460751"/>
    </source>
</evidence>
<reference evidence="1 2" key="1">
    <citation type="submission" date="2019-11" db="EMBL/GenBank/DDBJ databases">
        <title>Genome sequences of 17 halophilic strains isolated from different environments.</title>
        <authorList>
            <person name="Furrow R.E."/>
        </authorList>
    </citation>
    <scope>NUCLEOTIDE SEQUENCE [LARGE SCALE GENOMIC DNA]</scope>
    <source>
        <strain evidence="1 2">22507_15_FS</strain>
    </source>
</reference>
<gene>
    <name evidence="1" type="ORF">GLW01_03980</name>
</gene>
<dbReference type="EMBL" id="WMEX01000002">
    <property type="protein sequence ID" value="MYL25947.1"/>
    <property type="molecule type" value="Genomic_DNA"/>
</dbReference>
<accession>A0A9X5B598</accession>
<sequence>MTESTLEWQVSSLALQLLSERAQKVIRHWVSSGPFRDVTGAPGLLYLAGDGEKSFVSLAVEAGCRACTTSVLEEMTHMGMVEQDSAARVLLRRAAYAPAAPSAGSVVGREQLGEAS</sequence>
<dbReference type="Proteomes" id="UP000460751">
    <property type="component" value="Unassembled WGS sequence"/>
</dbReference>
<protein>
    <submittedName>
        <fullName evidence="1">Uncharacterized protein</fullName>
    </submittedName>
</protein>
<dbReference type="RefSeq" id="WP_160898206.1">
    <property type="nucleotide sequence ID" value="NZ_WMEX01000002.1"/>
</dbReference>
<organism evidence="1 2">
    <name type="scientific">Vreelandella halophila</name>
    <dbReference type="NCBI Taxonomy" id="86177"/>
    <lineage>
        <taxon>Bacteria</taxon>
        <taxon>Pseudomonadati</taxon>
        <taxon>Pseudomonadota</taxon>
        <taxon>Gammaproteobacteria</taxon>
        <taxon>Oceanospirillales</taxon>
        <taxon>Halomonadaceae</taxon>
        <taxon>Vreelandella</taxon>
    </lineage>
</organism>
<proteinExistence type="predicted"/>
<evidence type="ECO:0000313" key="1">
    <source>
        <dbReference type="EMBL" id="MYL25947.1"/>
    </source>
</evidence>
<comment type="caution">
    <text evidence="1">The sequence shown here is derived from an EMBL/GenBank/DDBJ whole genome shotgun (WGS) entry which is preliminary data.</text>
</comment>
<name>A0A9X5B598_9GAMM</name>